<dbReference type="EMBL" id="ML122264">
    <property type="protein sequence ID" value="RPD60906.1"/>
    <property type="molecule type" value="Genomic_DNA"/>
</dbReference>
<evidence type="ECO:0000313" key="2">
    <source>
        <dbReference type="Proteomes" id="UP000313359"/>
    </source>
</evidence>
<accession>A0A5C2SHR2</accession>
<organism evidence="1 2">
    <name type="scientific">Lentinus tigrinus ALCF2SS1-6</name>
    <dbReference type="NCBI Taxonomy" id="1328759"/>
    <lineage>
        <taxon>Eukaryota</taxon>
        <taxon>Fungi</taxon>
        <taxon>Dikarya</taxon>
        <taxon>Basidiomycota</taxon>
        <taxon>Agaricomycotina</taxon>
        <taxon>Agaricomycetes</taxon>
        <taxon>Polyporales</taxon>
        <taxon>Polyporaceae</taxon>
        <taxon>Lentinus</taxon>
    </lineage>
</organism>
<evidence type="ECO:0000313" key="1">
    <source>
        <dbReference type="EMBL" id="RPD60906.1"/>
    </source>
</evidence>
<proteinExistence type="predicted"/>
<keyword evidence="2" id="KW-1185">Reference proteome</keyword>
<dbReference type="AlphaFoldDB" id="A0A5C2SHR2"/>
<dbReference type="Proteomes" id="UP000313359">
    <property type="component" value="Unassembled WGS sequence"/>
</dbReference>
<sequence>MASKFLHPIAIETLYKHIRLQSPEALRVFRKTLESTRLKKGLISMKIEWPSTMRILVCVHWHFIALMDALRNHEMKHLAILTNPNIGIPMQWTLPSPFELAVRRQIKEDLPGLPGVYLPQSLRSLEIPYLLTRRLVAPSPGMPVAPLVAISLHGDHGEFYDLIDETRFPQVNSTARTLRRLRVATIHPRWHNHPLEVCHGIHMNLPNLEYLEVHDDVSFSTVSASDNETQTATDEVLQKNQPDMSPRMSLIHLLGLDGYEHVNEHLPRLRVLVWVPAWGDVDDLSPRRKYGLLVEDIRKDVFGLLKNIRTFVVMLPRERCVRFESSDIEPSRRIVPRDRFDDLDWRHA</sequence>
<dbReference type="OrthoDB" id="2756463at2759"/>
<reference evidence="1" key="1">
    <citation type="journal article" date="2018" name="Genome Biol. Evol.">
        <title>Genomics and development of Lentinus tigrinus, a white-rot wood-decaying mushroom with dimorphic fruiting bodies.</title>
        <authorList>
            <person name="Wu B."/>
            <person name="Xu Z."/>
            <person name="Knudson A."/>
            <person name="Carlson A."/>
            <person name="Chen N."/>
            <person name="Kovaka S."/>
            <person name="LaButti K."/>
            <person name="Lipzen A."/>
            <person name="Pennachio C."/>
            <person name="Riley R."/>
            <person name="Schakwitz W."/>
            <person name="Umezawa K."/>
            <person name="Ohm R.A."/>
            <person name="Grigoriev I.V."/>
            <person name="Nagy L.G."/>
            <person name="Gibbons J."/>
            <person name="Hibbett D."/>
        </authorList>
    </citation>
    <scope>NUCLEOTIDE SEQUENCE [LARGE SCALE GENOMIC DNA]</scope>
    <source>
        <strain evidence="1">ALCF2SS1-6</strain>
    </source>
</reference>
<name>A0A5C2SHR2_9APHY</name>
<protein>
    <submittedName>
        <fullName evidence="1">Uncharacterized protein</fullName>
    </submittedName>
</protein>
<gene>
    <name evidence="1" type="ORF">L227DRAFT_563343</name>
</gene>